<dbReference type="GO" id="GO:0009102">
    <property type="term" value="P:biotin biosynthetic process"/>
    <property type="evidence" value="ECO:0007669"/>
    <property type="project" value="UniProtKB-UniRule"/>
</dbReference>
<dbReference type="Gene3D" id="3.20.20.70">
    <property type="entry name" value="Aldolase class I"/>
    <property type="match status" value="1"/>
</dbReference>
<evidence type="ECO:0000256" key="4">
    <source>
        <dbReference type="ARBA" id="ARBA00022485"/>
    </source>
</evidence>
<dbReference type="PROSITE" id="PS51918">
    <property type="entry name" value="RADICAL_SAM"/>
    <property type="match status" value="1"/>
</dbReference>
<dbReference type="Pfam" id="PF04055">
    <property type="entry name" value="Radical_SAM"/>
    <property type="match status" value="1"/>
</dbReference>
<dbReference type="SFLD" id="SFLDS00029">
    <property type="entry name" value="Radical_SAM"/>
    <property type="match status" value="1"/>
</dbReference>
<feature type="binding site" evidence="13 14">
    <location>
        <position position="268"/>
    </location>
    <ligand>
        <name>[2Fe-2S] cluster</name>
        <dbReference type="ChEBI" id="CHEBI:190135"/>
    </ligand>
</feature>
<keyword evidence="9 13" id="KW-0093">Biotin biosynthesis</keyword>
<keyword evidence="5 13" id="KW-0808">Transferase</keyword>
<comment type="caution">
    <text evidence="16">The sequence shown here is derived from an EMBL/GenBank/DDBJ whole genome shotgun (WGS) entry which is preliminary data.</text>
</comment>
<dbReference type="InterPro" id="IPR010722">
    <property type="entry name" value="BATS_dom"/>
</dbReference>
<dbReference type="PANTHER" id="PTHR22976:SF2">
    <property type="entry name" value="BIOTIN SYNTHASE, MITOCHONDRIAL"/>
    <property type="match status" value="1"/>
</dbReference>
<name>A0AA42DKF1_9FIRM</name>
<keyword evidence="6 13" id="KW-0949">S-adenosyl-L-methionine</keyword>
<comment type="cofactor">
    <cofactor evidence="14">
        <name>[2Fe-2S] cluster</name>
        <dbReference type="ChEBI" id="CHEBI:190135"/>
    </cofactor>
    <text evidence="14">Binds 1 [2Fe-2S] cluster. The cluster is coordinated with 3 cysteines and 1 arginine.</text>
</comment>
<keyword evidence="11 13" id="KW-0411">Iron-sulfur</keyword>
<dbReference type="InterPro" id="IPR006638">
    <property type="entry name" value="Elp3/MiaA/NifB-like_rSAM"/>
</dbReference>
<gene>
    <name evidence="13 16" type="primary">bioB</name>
    <name evidence="16" type="ORF">PBV87_02440</name>
</gene>
<comment type="cofactor">
    <cofactor evidence="13">
        <name>[2Fe-2S] cluster</name>
        <dbReference type="ChEBI" id="CHEBI:190135"/>
    </cofactor>
    <text evidence="13">Binds 1 [2Fe-2S] cluster. The cluster is coordinated with 3 cysteines and 1 arginine.</text>
</comment>
<dbReference type="InterPro" id="IPR007197">
    <property type="entry name" value="rSAM"/>
</dbReference>
<feature type="binding site" evidence="13 14">
    <location>
        <position position="198"/>
    </location>
    <ligand>
        <name>[2Fe-2S] cluster</name>
        <dbReference type="ChEBI" id="CHEBI:190135"/>
    </ligand>
</feature>
<feature type="binding site" evidence="13 14">
    <location>
        <position position="62"/>
    </location>
    <ligand>
        <name>[4Fe-4S] cluster</name>
        <dbReference type="ChEBI" id="CHEBI:49883"/>
        <note>4Fe-4S-S-AdoMet</note>
    </ligand>
</feature>
<dbReference type="SMART" id="SM00876">
    <property type="entry name" value="BATS"/>
    <property type="match status" value="1"/>
</dbReference>
<dbReference type="SUPFAM" id="SSF102114">
    <property type="entry name" value="Radical SAM enzymes"/>
    <property type="match status" value="1"/>
</dbReference>
<keyword evidence="8 13" id="KW-0479">Metal-binding</keyword>
<evidence type="ECO:0000256" key="11">
    <source>
        <dbReference type="ARBA" id="ARBA00023014"/>
    </source>
</evidence>
<evidence type="ECO:0000256" key="6">
    <source>
        <dbReference type="ARBA" id="ARBA00022691"/>
    </source>
</evidence>
<dbReference type="GO" id="GO:0051537">
    <property type="term" value="F:2 iron, 2 sulfur cluster binding"/>
    <property type="evidence" value="ECO:0007669"/>
    <property type="project" value="UniProtKB-KW"/>
</dbReference>
<comment type="similarity">
    <text evidence="2 13">Belongs to the radical SAM superfamily. Biotin synthase family.</text>
</comment>
<feature type="domain" description="Radical SAM core" evidence="15">
    <location>
        <begin position="44"/>
        <end position="273"/>
    </location>
</feature>
<dbReference type="Proteomes" id="UP001169242">
    <property type="component" value="Unassembled WGS sequence"/>
</dbReference>
<evidence type="ECO:0000256" key="13">
    <source>
        <dbReference type="HAMAP-Rule" id="MF_01694"/>
    </source>
</evidence>
<comment type="function">
    <text evidence="13">Catalyzes the conversion of dethiobiotin (DTB) to biotin by the insertion of a sulfur atom into dethiobiotin via a radical-based mechanism.</text>
</comment>
<dbReference type="Pfam" id="PF06968">
    <property type="entry name" value="BATS"/>
    <property type="match status" value="1"/>
</dbReference>
<evidence type="ECO:0000256" key="5">
    <source>
        <dbReference type="ARBA" id="ARBA00022679"/>
    </source>
</evidence>
<protein>
    <recommendedName>
        <fullName evidence="3 13">Biotin synthase</fullName>
        <ecNumber evidence="3 13">2.8.1.6</ecNumber>
    </recommendedName>
</protein>
<dbReference type="GO" id="GO:0051539">
    <property type="term" value="F:4 iron, 4 sulfur cluster binding"/>
    <property type="evidence" value="ECO:0007669"/>
    <property type="project" value="UniProtKB-KW"/>
</dbReference>
<evidence type="ECO:0000256" key="1">
    <source>
        <dbReference type="ARBA" id="ARBA00004942"/>
    </source>
</evidence>
<evidence type="ECO:0000313" key="17">
    <source>
        <dbReference type="Proteomes" id="UP001169242"/>
    </source>
</evidence>
<evidence type="ECO:0000313" key="16">
    <source>
        <dbReference type="EMBL" id="MDA3730363.1"/>
    </source>
</evidence>
<evidence type="ECO:0000256" key="10">
    <source>
        <dbReference type="ARBA" id="ARBA00023004"/>
    </source>
</evidence>
<evidence type="ECO:0000256" key="2">
    <source>
        <dbReference type="ARBA" id="ARBA00010765"/>
    </source>
</evidence>
<dbReference type="PANTHER" id="PTHR22976">
    <property type="entry name" value="BIOTIN SYNTHASE"/>
    <property type="match status" value="1"/>
</dbReference>
<comment type="pathway">
    <text evidence="1 13">Cofactor biosynthesis; biotin biosynthesis; biotin from 7,8-diaminononanoate: step 2/2.</text>
</comment>
<feature type="binding site" evidence="13 14">
    <location>
        <position position="138"/>
    </location>
    <ligand>
        <name>[2Fe-2S] cluster</name>
        <dbReference type="ChEBI" id="CHEBI:190135"/>
    </ligand>
</feature>
<evidence type="ECO:0000256" key="7">
    <source>
        <dbReference type="ARBA" id="ARBA00022714"/>
    </source>
</evidence>
<keyword evidence="17" id="KW-1185">Reference proteome</keyword>
<comment type="subunit">
    <text evidence="13">Homodimer.</text>
</comment>
<dbReference type="InterPro" id="IPR024177">
    <property type="entry name" value="Biotin_synthase"/>
</dbReference>
<dbReference type="EMBL" id="JAQIFT010000012">
    <property type="protein sequence ID" value="MDA3730363.1"/>
    <property type="molecule type" value="Genomic_DNA"/>
</dbReference>
<keyword evidence="10 13" id="KW-0408">Iron</keyword>
<dbReference type="InterPro" id="IPR002684">
    <property type="entry name" value="Biotin_synth/BioAB"/>
</dbReference>
<keyword evidence="4 13" id="KW-0004">4Fe-4S</keyword>
<reference evidence="16" key="1">
    <citation type="journal article" date="2023" name="Int. J. Syst. Evol. Microbiol.">
        <title>&lt;i&gt;Holtiella tumoricola&lt;/i&gt; gen. nov. sp. nov., isolated from a human clinical sample.</title>
        <authorList>
            <person name="Allen-Vercoe E."/>
            <person name="Daigneault M.C."/>
            <person name="Vancuren S.J."/>
            <person name="Cochrane K."/>
            <person name="O'Neal L.L."/>
            <person name="Sankaranarayanan K."/>
            <person name="Lawson P.A."/>
        </authorList>
    </citation>
    <scope>NUCLEOTIDE SEQUENCE</scope>
    <source>
        <strain evidence="16">CC70A</strain>
    </source>
</reference>
<keyword evidence="7 13" id="KW-0001">2Fe-2S</keyword>
<dbReference type="SFLD" id="SFLDG01278">
    <property type="entry name" value="biotin_synthase_like"/>
    <property type="match status" value="1"/>
</dbReference>
<comment type="cofactor">
    <cofactor evidence="13 14">
        <name>[4Fe-4S] cluster</name>
        <dbReference type="ChEBI" id="CHEBI:49883"/>
    </cofactor>
    <text evidence="13 14">Binds 1 [4Fe-4S] cluster. The cluster is coordinated with 3 cysteines and an exchangeable S-adenosyl-L-methionine.</text>
</comment>
<dbReference type="NCBIfam" id="TIGR00433">
    <property type="entry name" value="bioB"/>
    <property type="match status" value="1"/>
</dbReference>
<feature type="binding site" evidence="13 14">
    <location>
        <position position="69"/>
    </location>
    <ligand>
        <name>[4Fe-4S] cluster</name>
        <dbReference type="ChEBI" id="CHEBI:49883"/>
        <note>4Fe-4S-S-AdoMet</note>
    </ligand>
</feature>
<evidence type="ECO:0000256" key="9">
    <source>
        <dbReference type="ARBA" id="ARBA00022756"/>
    </source>
</evidence>
<dbReference type="SFLD" id="SFLDG01060">
    <property type="entry name" value="BATS_domain_containing"/>
    <property type="match status" value="1"/>
</dbReference>
<evidence type="ECO:0000259" key="15">
    <source>
        <dbReference type="PROSITE" id="PS51918"/>
    </source>
</evidence>
<dbReference type="HAMAP" id="MF_01694">
    <property type="entry name" value="BioB"/>
    <property type="match status" value="1"/>
</dbReference>
<feature type="binding site" evidence="13 14">
    <location>
        <position position="106"/>
    </location>
    <ligand>
        <name>[2Fe-2S] cluster</name>
        <dbReference type="ChEBI" id="CHEBI:190135"/>
    </ligand>
</feature>
<dbReference type="RefSeq" id="WP_271011017.1">
    <property type="nucleotide sequence ID" value="NZ_JAQIFT010000012.1"/>
</dbReference>
<proteinExistence type="inferred from homology"/>
<dbReference type="AlphaFoldDB" id="A0AA42DKF1"/>
<comment type="catalytic activity">
    <reaction evidence="12 13">
        <text>(4R,5S)-dethiobiotin + (sulfur carrier)-SH + 2 reduced [2Fe-2S]-[ferredoxin] + 2 S-adenosyl-L-methionine = (sulfur carrier)-H + biotin + 2 5'-deoxyadenosine + 2 L-methionine + 2 oxidized [2Fe-2S]-[ferredoxin]</text>
        <dbReference type="Rhea" id="RHEA:22060"/>
        <dbReference type="Rhea" id="RHEA-COMP:10000"/>
        <dbReference type="Rhea" id="RHEA-COMP:10001"/>
        <dbReference type="Rhea" id="RHEA-COMP:14737"/>
        <dbReference type="Rhea" id="RHEA-COMP:14739"/>
        <dbReference type="ChEBI" id="CHEBI:17319"/>
        <dbReference type="ChEBI" id="CHEBI:29917"/>
        <dbReference type="ChEBI" id="CHEBI:33737"/>
        <dbReference type="ChEBI" id="CHEBI:33738"/>
        <dbReference type="ChEBI" id="CHEBI:57586"/>
        <dbReference type="ChEBI" id="CHEBI:57844"/>
        <dbReference type="ChEBI" id="CHEBI:59789"/>
        <dbReference type="ChEBI" id="CHEBI:64428"/>
        <dbReference type="ChEBI" id="CHEBI:149473"/>
        <dbReference type="EC" id="2.8.1.6"/>
    </reaction>
</comment>
<feature type="binding site" evidence="13 14">
    <location>
        <position position="66"/>
    </location>
    <ligand>
        <name>[4Fe-4S] cluster</name>
        <dbReference type="ChEBI" id="CHEBI:49883"/>
        <note>4Fe-4S-S-AdoMet</note>
    </ligand>
</feature>
<evidence type="ECO:0000256" key="8">
    <source>
        <dbReference type="ARBA" id="ARBA00022723"/>
    </source>
</evidence>
<evidence type="ECO:0000256" key="3">
    <source>
        <dbReference type="ARBA" id="ARBA00012236"/>
    </source>
</evidence>
<accession>A0AA42DKF1</accession>
<dbReference type="EC" id="2.8.1.6" evidence="3 13"/>
<organism evidence="16 17">
    <name type="scientific">Holtiella tumoricola</name>
    <dbReference type="NCBI Taxonomy" id="3018743"/>
    <lineage>
        <taxon>Bacteria</taxon>
        <taxon>Bacillati</taxon>
        <taxon>Bacillota</taxon>
        <taxon>Clostridia</taxon>
        <taxon>Lachnospirales</taxon>
        <taxon>Cellulosilyticaceae</taxon>
        <taxon>Holtiella</taxon>
    </lineage>
</organism>
<sequence>MDWLTAIKDKVLEGYKVTKDEAMKLMQYPQPILSQYADEIRLKHCGNSFDMCAIINGKSGACSQDCKYCAQSAHYKGIAEVYPLQEAATFLRDAKEHKDEGVLRYSIVTSGKRLNQKDMEAIIPIYEQIHTKVGISLCASHGLLGEEDMKKLKASGVRRYHNNLETSRRYFPFICSTHTYEDKLETLQAAKRVGLEVCSGGLFGMGETLEDRIDMAFDLRALEVKSIPINVLVPIPGTPLEGIRPIAEEEVLKTIAIYRFIHPDAKIRLAGGRSQLTDAGRYAFKGGANATISGNLLTTCGNTIQDDFKLLEGLEYEVKLDE</sequence>
<dbReference type="PIRSF" id="PIRSF001619">
    <property type="entry name" value="Biotin_synth"/>
    <property type="match status" value="1"/>
</dbReference>
<dbReference type="CDD" id="cd01335">
    <property type="entry name" value="Radical_SAM"/>
    <property type="match status" value="1"/>
</dbReference>
<dbReference type="InterPro" id="IPR058240">
    <property type="entry name" value="rSAM_sf"/>
</dbReference>
<evidence type="ECO:0000256" key="14">
    <source>
        <dbReference type="PIRSR" id="PIRSR001619-1"/>
    </source>
</evidence>
<dbReference type="GO" id="GO:0005506">
    <property type="term" value="F:iron ion binding"/>
    <property type="evidence" value="ECO:0007669"/>
    <property type="project" value="UniProtKB-UniRule"/>
</dbReference>
<dbReference type="GO" id="GO:0004076">
    <property type="term" value="F:biotin synthase activity"/>
    <property type="evidence" value="ECO:0007669"/>
    <property type="project" value="UniProtKB-UniRule"/>
</dbReference>
<dbReference type="SMART" id="SM00729">
    <property type="entry name" value="Elp3"/>
    <property type="match status" value="1"/>
</dbReference>
<evidence type="ECO:0000256" key="12">
    <source>
        <dbReference type="ARBA" id="ARBA00051157"/>
    </source>
</evidence>
<dbReference type="InterPro" id="IPR013785">
    <property type="entry name" value="Aldolase_TIM"/>
</dbReference>